<comment type="caution">
    <text evidence="2">The sequence shown here is derived from an EMBL/GenBank/DDBJ whole genome shotgun (WGS) entry which is preliminary data.</text>
</comment>
<evidence type="ECO:0000313" key="3">
    <source>
        <dbReference type="Proteomes" id="UP000187203"/>
    </source>
</evidence>
<evidence type="ECO:0000256" key="1">
    <source>
        <dbReference type="SAM" id="MobiDB-lite"/>
    </source>
</evidence>
<keyword evidence="3" id="KW-1185">Reference proteome</keyword>
<protein>
    <submittedName>
        <fullName evidence="2">Uncharacterized protein</fullName>
    </submittedName>
</protein>
<evidence type="ECO:0000313" key="2">
    <source>
        <dbReference type="EMBL" id="OMO95761.1"/>
    </source>
</evidence>
<gene>
    <name evidence="2" type="ORF">COLO4_15682</name>
</gene>
<feature type="region of interest" description="Disordered" evidence="1">
    <location>
        <begin position="1"/>
        <end position="25"/>
    </location>
</feature>
<feature type="compositionally biased region" description="Basic and acidic residues" evidence="1">
    <location>
        <begin position="1"/>
        <end position="15"/>
    </location>
</feature>
<dbReference type="Proteomes" id="UP000187203">
    <property type="component" value="Unassembled WGS sequence"/>
</dbReference>
<organism evidence="2 3">
    <name type="scientific">Corchorus olitorius</name>
    <dbReference type="NCBI Taxonomy" id="93759"/>
    <lineage>
        <taxon>Eukaryota</taxon>
        <taxon>Viridiplantae</taxon>
        <taxon>Streptophyta</taxon>
        <taxon>Embryophyta</taxon>
        <taxon>Tracheophyta</taxon>
        <taxon>Spermatophyta</taxon>
        <taxon>Magnoliopsida</taxon>
        <taxon>eudicotyledons</taxon>
        <taxon>Gunneridae</taxon>
        <taxon>Pentapetalae</taxon>
        <taxon>rosids</taxon>
        <taxon>malvids</taxon>
        <taxon>Malvales</taxon>
        <taxon>Malvaceae</taxon>
        <taxon>Grewioideae</taxon>
        <taxon>Apeibeae</taxon>
        <taxon>Corchorus</taxon>
    </lineage>
</organism>
<proteinExistence type="predicted"/>
<accession>A0A1R3JLR6</accession>
<name>A0A1R3JLR6_9ROSI</name>
<sequence length="141" mass="15547">MEGKKEERKNKKEGVTHLGNSPNRKGSRIRNLRAFIVSPLLFLLKISRVHQLWGVGLEFGFVEISCGVLIEKPLESLAGVWWSFTGCFHRCGKLKVSGIIGLGFSLKIGGISREEIGRDLGERPLLESTGLLSSVTAVERS</sequence>
<reference evidence="3" key="1">
    <citation type="submission" date="2013-09" db="EMBL/GenBank/DDBJ databases">
        <title>Corchorus olitorius genome sequencing.</title>
        <authorList>
            <person name="Alam M."/>
            <person name="Haque M.S."/>
            <person name="Islam M.S."/>
            <person name="Emdad E.M."/>
            <person name="Islam M.M."/>
            <person name="Ahmed B."/>
            <person name="Halim A."/>
            <person name="Hossen Q.M.M."/>
            <person name="Hossain M.Z."/>
            <person name="Ahmed R."/>
            <person name="Khan M.M."/>
            <person name="Islam R."/>
            <person name="Rashid M.M."/>
            <person name="Khan S.A."/>
            <person name="Rahman M.S."/>
            <person name="Alam M."/>
            <person name="Yahiya A.S."/>
            <person name="Khan M.S."/>
            <person name="Azam M.S."/>
            <person name="Haque T."/>
            <person name="Lashkar M.Z.H."/>
            <person name="Akhand A.I."/>
            <person name="Morshed G."/>
            <person name="Roy S."/>
            <person name="Uddin K.S."/>
            <person name="Rabeya T."/>
            <person name="Hossain A.S."/>
            <person name="Chowdhury A."/>
            <person name="Snigdha A.R."/>
            <person name="Mortoza M.S."/>
            <person name="Matin S.A."/>
            <person name="Hoque S.M.E."/>
            <person name="Islam M.K."/>
            <person name="Roy D.K."/>
            <person name="Haider R."/>
            <person name="Moosa M.M."/>
            <person name="Elias S.M."/>
            <person name="Hasan A.M."/>
            <person name="Jahan S."/>
            <person name="Shafiuddin M."/>
            <person name="Mahmood N."/>
            <person name="Shommy N.S."/>
        </authorList>
    </citation>
    <scope>NUCLEOTIDE SEQUENCE [LARGE SCALE GENOMIC DNA]</scope>
    <source>
        <strain evidence="3">cv. O-4</strain>
    </source>
</reference>
<dbReference type="EMBL" id="AWUE01015781">
    <property type="protein sequence ID" value="OMO95761.1"/>
    <property type="molecule type" value="Genomic_DNA"/>
</dbReference>
<dbReference type="AlphaFoldDB" id="A0A1R3JLR6"/>